<feature type="transmembrane region" description="Helical" evidence="5">
    <location>
        <begin position="312"/>
        <end position="334"/>
    </location>
</feature>
<dbReference type="SUPFAM" id="SSF103473">
    <property type="entry name" value="MFS general substrate transporter"/>
    <property type="match status" value="1"/>
</dbReference>
<dbReference type="PANTHER" id="PTHR23503:SF34">
    <property type="entry name" value="MAJOR FACILITATOR SUPERFAMILY (MFS) PROFILE DOMAIN-CONTAINING PROTEIN"/>
    <property type="match status" value="1"/>
</dbReference>
<evidence type="ECO:0000259" key="6">
    <source>
        <dbReference type="PROSITE" id="PS50850"/>
    </source>
</evidence>
<keyword evidence="3 5" id="KW-1133">Transmembrane helix</keyword>
<dbReference type="Proteomes" id="UP000835052">
    <property type="component" value="Unassembled WGS sequence"/>
</dbReference>
<feature type="transmembrane region" description="Helical" evidence="5">
    <location>
        <begin position="411"/>
        <end position="428"/>
    </location>
</feature>
<dbReference type="InterPro" id="IPR036259">
    <property type="entry name" value="MFS_trans_sf"/>
</dbReference>
<keyword evidence="2 5" id="KW-0812">Transmembrane</keyword>
<dbReference type="GO" id="GO:0015149">
    <property type="term" value="F:hexose transmembrane transporter activity"/>
    <property type="evidence" value="ECO:0007669"/>
    <property type="project" value="TreeGrafter"/>
</dbReference>
<sequence length="503" mass="56194">MYSDFQMLLFSTIPGQLNTIFSKTLMRYGFEPTTAMVSIVSSLIATSMGFGMLFCIFFIVPLMDSRGRKFVCVTLRFFIGSSSCIFQLLAAQFNSAEFFFVGQILVGCNYPIRLIVTIMFVGECAADKNRGFATTTLIVCDVLASLVMYSTSSPSVLGNDSWFIYPLASFFMSLALFVTTAGLPESPKWLVRKNEHRAAALAIRFYQDRETNLVGVYEALVRENNLTKSGKISLREVCTDPTLREALKIVIAVQLFLVTSPVPVERMYTVVLHNTLGLSVDQSLNVNFFTSLIFAPARFVGSYVIDIVGRRFVVYMAGAIMYLKVLIMAFAQFVAFEYGPCTLTRILVIVSEALSELITATGISALATLLIVELFPPAARVSVAQINVLLSMISALPLVTLYPILNAIFPPAFYVPLMILQPFFIFFLHRRMPETKARAVCDIVAELDSDVRSRATTMYEYSPLIRIKAKSYTDLQNMVIREPRRPRASTVTAPDWEALRELL</sequence>
<dbReference type="AlphaFoldDB" id="A0A8S1GNU2"/>
<dbReference type="GO" id="GO:0016020">
    <property type="term" value="C:membrane"/>
    <property type="evidence" value="ECO:0007669"/>
    <property type="project" value="UniProtKB-SubCell"/>
</dbReference>
<feature type="transmembrane region" description="Helical" evidence="5">
    <location>
        <begin position="99"/>
        <end position="120"/>
    </location>
</feature>
<comment type="caution">
    <text evidence="7">The sequence shown here is derived from an EMBL/GenBank/DDBJ whole genome shotgun (WGS) entry which is preliminary data.</text>
</comment>
<dbReference type="InterPro" id="IPR005829">
    <property type="entry name" value="Sugar_transporter_CS"/>
</dbReference>
<name>A0A8S1GNU2_9PELO</name>
<evidence type="ECO:0000256" key="3">
    <source>
        <dbReference type="ARBA" id="ARBA00022989"/>
    </source>
</evidence>
<dbReference type="Pfam" id="PF00083">
    <property type="entry name" value="Sugar_tr"/>
    <property type="match status" value="1"/>
</dbReference>
<keyword evidence="8" id="KW-1185">Reference proteome</keyword>
<evidence type="ECO:0000256" key="1">
    <source>
        <dbReference type="ARBA" id="ARBA00004141"/>
    </source>
</evidence>
<evidence type="ECO:0000256" key="5">
    <source>
        <dbReference type="SAM" id="Phobius"/>
    </source>
</evidence>
<proteinExistence type="predicted"/>
<dbReference type="InterPro" id="IPR045263">
    <property type="entry name" value="GLUT"/>
</dbReference>
<organism evidence="7 8">
    <name type="scientific">Caenorhabditis auriculariae</name>
    <dbReference type="NCBI Taxonomy" id="2777116"/>
    <lineage>
        <taxon>Eukaryota</taxon>
        <taxon>Metazoa</taxon>
        <taxon>Ecdysozoa</taxon>
        <taxon>Nematoda</taxon>
        <taxon>Chromadorea</taxon>
        <taxon>Rhabditida</taxon>
        <taxon>Rhabditina</taxon>
        <taxon>Rhabditomorpha</taxon>
        <taxon>Rhabditoidea</taxon>
        <taxon>Rhabditidae</taxon>
        <taxon>Peloderinae</taxon>
        <taxon>Caenorhabditis</taxon>
    </lineage>
</organism>
<accession>A0A8S1GNU2</accession>
<evidence type="ECO:0000256" key="2">
    <source>
        <dbReference type="ARBA" id="ARBA00022692"/>
    </source>
</evidence>
<evidence type="ECO:0000313" key="7">
    <source>
        <dbReference type="EMBL" id="CAD6185275.1"/>
    </source>
</evidence>
<dbReference type="PROSITE" id="PS50850">
    <property type="entry name" value="MFS"/>
    <property type="match status" value="1"/>
</dbReference>
<feature type="domain" description="Major facilitator superfamily (MFS) profile" evidence="6">
    <location>
        <begin position="1"/>
        <end position="433"/>
    </location>
</feature>
<evidence type="ECO:0000313" key="8">
    <source>
        <dbReference type="Proteomes" id="UP000835052"/>
    </source>
</evidence>
<dbReference type="InterPro" id="IPR020846">
    <property type="entry name" value="MFS_dom"/>
</dbReference>
<reference evidence="7" key="1">
    <citation type="submission" date="2020-10" db="EMBL/GenBank/DDBJ databases">
        <authorList>
            <person name="Kikuchi T."/>
        </authorList>
    </citation>
    <scope>NUCLEOTIDE SEQUENCE</scope>
    <source>
        <strain evidence="7">NKZ352</strain>
    </source>
</reference>
<comment type="subcellular location">
    <subcellularLocation>
        <location evidence="1">Membrane</location>
        <topology evidence="1">Multi-pass membrane protein</topology>
    </subcellularLocation>
</comment>
<feature type="transmembrane region" description="Helical" evidence="5">
    <location>
        <begin position="132"/>
        <end position="150"/>
    </location>
</feature>
<feature type="transmembrane region" description="Helical" evidence="5">
    <location>
        <begin position="346"/>
        <end position="372"/>
    </location>
</feature>
<dbReference type="OrthoDB" id="6612291at2759"/>
<protein>
    <recommendedName>
        <fullName evidence="6">Major facilitator superfamily (MFS) profile domain-containing protein</fullName>
    </recommendedName>
</protein>
<dbReference type="PROSITE" id="PS00216">
    <property type="entry name" value="SUGAR_TRANSPORT_1"/>
    <property type="match status" value="1"/>
</dbReference>
<feature type="transmembrane region" description="Helical" evidence="5">
    <location>
        <begin position="35"/>
        <end position="61"/>
    </location>
</feature>
<feature type="transmembrane region" description="Helical" evidence="5">
    <location>
        <begin position="384"/>
        <end position="405"/>
    </location>
</feature>
<gene>
    <name evidence="7" type="ORF">CAUJ_LOCUS1194</name>
</gene>
<evidence type="ECO:0000256" key="4">
    <source>
        <dbReference type="ARBA" id="ARBA00023136"/>
    </source>
</evidence>
<keyword evidence="4 5" id="KW-0472">Membrane</keyword>
<dbReference type="EMBL" id="CAJGYM010000002">
    <property type="protein sequence ID" value="CAD6185275.1"/>
    <property type="molecule type" value="Genomic_DNA"/>
</dbReference>
<dbReference type="Gene3D" id="1.20.1250.20">
    <property type="entry name" value="MFS general substrate transporter like domains"/>
    <property type="match status" value="1"/>
</dbReference>
<dbReference type="PANTHER" id="PTHR23503">
    <property type="entry name" value="SOLUTE CARRIER FAMILY 2"/>
    <property type="match status" value="1"/>
</dbReference>
<dbReference type="InterPro" id="IPR005828">
    <property type="entry name" value="MFS_sugar_transport-like"/>
</dbReference>
<feature type="transmembrane region" description="Helical" evidence="5">
    <location>
        <begin position="162"/>
        <end position="183"/>
    </location>
</feature>
<feature type="transmembrane region" description="Helical" evidence="5">
    <location>
        <begin position="73"/>
        <end position="93"/>
    </location>
</feature>